<dbReference type="PROSITE" id="PS51257">
    <property type="entry name" value="PROKAR_LIPOPROTEIN"/>
    <property type="match status" value="1"/>
</dbReference>
<name>A0A8J2L269_9HEXA</name>
<sequence length="83" mass="9452">MYVKSNIWVQKKCLTPVCFFLGCGGTLAALEGILQYPHSSSLQYRHNEQCVWTIETTEGHILNITFTSFHLEASSNCYSDYLL</sequence>
<evidence type="ECO:0000259" key="4">
    <source>
        <dbReference type="PROSITE" id="PS01180"/>
    </source>
</evidence>
<evidence type="ECO:0000256" key="2">
    <source>
        <dbReference type="ARBA" id="ARBA00023157"/>
    </source>
</evidence>
<evidence type="ECO:0000313" key="5">
    <source>
        <dbReference type="EMBL" id="CAG7824182.1"/>
    </source>
</evidence>
<dbReference type="Pfam" id="PF00431">
    <property type="entry name" value="CUB"/>
    <property type="match status" value="1"/>
</dbReference>
<feature type="disulfide bond" evidence="3">
    <location>
        <begin position="23"/>
        <end position="50"/>
    </location>
</feature>
<keyword evidence="2 3" id="KW-1015">Disulfide bond</keyword>
<reference evidence="5" key="1">
    <citation type="submission" date="2021-06" db="EMBL/GenBank/DDBJ databases">
        <authorList>
            <person name="Hodson N. C."/>
            <person name="Mongue J. A."/>
            <person name="Jaron S. K."/>
        </authorList>
    </citation>
    <scope>NUCLEOTIDE SEQUENCE</scope>
</reference>
<feature type="non-terminal residue" evidence="5">
    <location>
        <position position="1"/>
    </location>
</feature>
<comment type="caution">
    <text evidence="5">The sequence shown here is derived from an EMBL/GenBank/DDBJ whole genome shotgun (WGS) entry which is preliminary data.</text>
</comment>
<protein>
    <recommendedName>
        <fullName evidence="4">CUB domain-containing protein</fullName>
    </recommendedName>
</protein>
<dbReference type="CDD" id="cd00041">
    <property type="entry name" value="CUB"/>
    <property type="match status" value="1"/>
</dbReference>
<evidence type="ECO:0000256" key="3">
    <source>
        <dbReference type="PROSITE-ProRule" id="PRU00059"/>
    </source>
</evidence>
<organism evidence="5 6">
    <name type="scientific">Allacma fusca</name>
    <dbReference type="NCBI Taxonomy" id="39272"/>
    <lineage>
        <taxon>Eukaryota</taxon>
        <taxon>Metazoa</taxon>
        <taxon>Ecdysozoa</taxon>
        <taxon>Arthropoda</taxon>
        <taxon>Hexapoda</taxon>
        <taxon>Collembola</taxon>
        <taxon>Symphypleona</taxon>
        <taxon>Sminthuridae</taxon>
        <taxon>Allacma</taxon>
    </lineage>
</organism>
<dbReference type="PROSITE" id="PS01180">
    <property type="entry name" value="CUB"/>
    <property type="match status" value="1"/>
</dbReference>
<evidence type="ECO:0000313" key="6">
    <source>
        <dbReference type="Proteomes" id="UP000708208"/>
    </source>
</evidence>
<feature type="domain" description="CUB" evidence="4">
    <location>
        <begin position="23"/>
        <end position="83"/>
    </location>
</feature>
<comment type="caution">
    <text evidence="3">Lacks conserved residue(s) required for the propagation of feature annotation.</text>
</comment>
<dbReference type="AlphaFoldDB" id="A0A8J2L269"/>
<dbReference type="PANTHER" id="PTHR24251">
    <property type="entry name" value="OVOCHYMASE-RELATED"/>
    <property type="match status" value="1"/>
</dbReference>
<gene>
    <name evidence="5" type="ORF">AFUS01_LOCUS34353</name>
</gene>
<accession>A0A8J2L269</accession>
<evidence type="ECO:0000256" key="1">
    <source>
        <dbReference type="ARBA" id="ARBA00022737"/>
    </source>
</evidence>
<dbReference type="OrthoDB" id="10009301at2759"/>
<proteinExistence type="predicted"/>
<keyword evidence="6" id="KW-1185">Reference proteome</keyword>
<dbReference type="Proteomes" id="UP000708208">
    <property type="component" value="Unassembled WGS sequence"/>
</dbReference>
<keyword evidence="1" id="KW-0677">Repeat</keyword>
<dbReference type="EMBL" id="CAJVCH010531937">
    <property type="protein sequence ID" value="CAG7824182.1"/>
    <property type="molecule type" value="Genomic_DNA"/>
</dbReference>
<dbReference type="InterPro" id="IPR000859">
    <property type="entry name" value="CUB_dom"/>
</dbReference>